<dbReference type="EMBL" id="KV926963">
    <property type="protein sequence ID" value="PIO35605.1"/>
    <property type="molecule type" value="Genomic_DNA"/>
</dbReference>
<evidence type="ECO:0000313" key="3">
    <source>
        <dbReference type="EMBL" id="PIO35605.1"/>
    </source>
</evidence>
<evidence type="ECO:0000256" key="2">
    <source>
        <dbReference type="SAM" id="Phobius"/>
    </source>
</evidence>
<feature type="transmembrane region" description="Helical" evidence="2">
    <location>
        <begin position="73"/>
        <end position="106"/>
    </location>
</feature>
<proteinExistence type="predicted"/>
<keyword evidence="4" id="KW-1185">Reference proteome</keyword>
<dbReference type="OrthoDB" id="5978643at2759"/>
<dbReference type="Proteomes" id="UP000228934">
    <property type="component" value="Unassembled WGS sequence"/>
</dbReference>
<evidence type="ECO:0000256" key="1">
    <source>
        <dbReference type="SAM" id="MobiDB-lite"/>
    </source>
</evidence>
<sequence length="120" mass="13207">LKEFQQKTPSAAPAGGKKKKKGKESNSHPDTPNRLSPDPIEAILKGLVSDLHRTNGVSIPTLADMKVSFYLGFWFSAFSSFACAFLLLILLAVCLFVSILHFAFALGTVYHQMTHRLLSK</sequence>
<evidence type="ECO:0000313" key="4">
    <source>
        <dbReference type="Proteomes" id="UP000228934"/>
    </source>
</evidence>
<keyword evidence="2" id="KW-0812">Transmembrane</keyword>
<feature type="non-terminal residue" evidence="3">
    <location>
        <position position="1"/>
    </location>
</feature>
<protein>
    <submittedName>
        <fullName evidence="3">Uncharacterized protein</fullName>
    </submittedName>
</protein>
<keyword evidence="2" id="KW-0472">Membrane</keyword>
<gene>
    <name evidence="3" type="ORF">AB205_0216270</name>
</gene>
<reference evidence="4" key="1">
    <citation type="journal article" date="2017" name="Nat. Commun.">
        <title>The North American bullfrog draft genome provides insight into hormonal regulation of long noncoding RNA.</title>
        <authorList>
            <person name="Hammond S.A."/>
            <person name="Warren R.L."/>
            <person name="Vandervalk B.P."/>
            <person name="Kucuk E."/>
            <person name="Khan H."/>
            <person name="Gibb E.A."/>
            <person name="Pandoh P."/>
            <person name="Kirk H."/>
            <person name="Zhao Y."/>
            <person name="Jones M."/>
            <person name="Mungall A.J."/>
            <person name="Coope R."/>
            <person name="Pleasance S."/>
            <person name="Moore R.A."/>
            <person name="Holt R.A."/>
            <person name="Round J.M."/>
            <person name="Ohora S."/>
            <person name="Walle B.V."/>
            <person name="Veldhoen N."/>
            <person name="Helbing C.C."/>
            <person name="Birol I."/>
        </authorList>
    </citation>
    <scope>NUCLEOTIDE SEQUENCE [LARGE SCALE GENOMIC DNA]</scope>
</reference>
<keyword evidence="2" id="KW-1133">Transmembrane helix</keyword>
<accession>A0A2G9S698</accession>
<dbReference type="AlphaFoldDB" id="A0A2G9S698"/>
<feature type="region of interest" description="Disordered" evidence="1">
    <location>
        <begin position="1"/>
        <end position="38"/>
    </location>
</feature>
<organism evidence="3 4">
    <name type="scientific">Aquarana catesbeiana</name>
    <name type="common">American bullfrog</name>
    <name type="synonym">Rana catesbeiana</name>
    <dbReference type="NCBI Taxonomy" id="8400"/>
    <lineage>
        <taxon>Eukaryota</taxon>
        <taxon>Metazoa</taxon>
        <taxon>Chordata</taxon>
        <taxon>Craniata</taxon>
        <taxon>Vertebrata</taxon>
        <taxon>Euteleostomi</taxon>
        <taxon>Amphibia</taxon>
        <taxon>Batrachia</taxon>
        <taxon>Anura</taxon>
        <taxon>Neobatrachia</taxon>
        <taxon>Ranoidea</taxon>
        <taxon>Ranidae</taxon>
        <taxon>Aquarana</taxon>
    </lineage>
</organism>
<name>A0A2G9S698_AQUCT</name>